<keyword evidence="8" id="KW-0808">Transferase</keyword>
<proteinExistence type="inferred from homology"/>
<evidence type="ECO:0000313" key="12">
    <source>
        <dbReference type="Proteomes" id="UP001608902"/>
    </source>
</evidence>
<keyword evidence="5 7" id="KW-0067">ATP-binding</keyword>
<keyword evidence="8" id="KW-0418">Kinase</keyword>
<accession>A0ABD6ERW7</accession>
<evidence type="ECO:0000256" key="3">
    <source>
        <dbReference type="ARBA" id="ARBA00022741"/>
    </source>
</evidence>
<evidence type="ECO:0000256" key="9">
    <source>
        <dbReference type="SAM" id="MobiDB-lite"/>
    </source>
</evidence>
<comment type="caution">
    <text evidence="11">The sequence shown here is derived from an EMBL/GenBank/DDBJ whole genome shotgun (WGS) entry which is preliminary data.</text>
</comment>
<dbReference type="Proteomes" id="UP001608902">
    <property type="component" value="Unassembled WGS sequence"/>
</dbReference>
<reference evidence="11 12" key="1">
    <citation type="submission" date="2024-08" db="EMBL/GenBank/DDBJ databases">
        <title>Gnathostoma spinigerum genome.</title>
        <authorList>
            <person name="Gonzalez-Bertolin B."/>
            <person name="Monzon S."/>
            <person name="Zaballos A."/>
            <person name="Jimenez P."/>
            <person name="Dekumyoy P."/>
            <person name="Varona S."/>
            <person name="Cuesta I."/>
            <person name="Sumanam S."/>
            <person name="Adisakwattana P."/>
            <person name="Gasser R.B."/>
            <person name="Hernandez-Gonzalez A."/>
            <person name="Young N.D."/>
            <person name="Perteguer M.J."/>
        </authorList>
    </citation>
    <scope>NUCLEOTIDE SEQUENCE [LARGE SCALE GENOMIC DNA]</scope>
    <source>
        <strain evidence="11">AL3</strain>
        <tissue evidence="11">Liver</tissue>
    </source>
</reference>
<evidence type="ECO:0000256" key="1">
    <source>
        <dbReference type="ARBA" id="ARBA00004629"/>
    </source>
</evidence>
<keyword evidence="2" id="KW-0158">Chromosome</keyword>
<dbReference type="GO" id="GO:0032991">
    <property type="term" value="C:protein-containing complex"/>
    <property type="evidence" value="ECO:0007669"/>
    <property type="project" value="UniProtKB-ARBA"/>
</dbReference>
<feature type="compositionally biased region" description="Polar residues" evidence="9">
    <location>
        <begin position="1"/>
        <end position="16"/>
    </location>
</feature>
<dbReference type="InterPro" id="IPR008271">
    <property type="entry name" value="Ser/Thr_kinase_AS"/>
</dbReference>
<dbReference type="InterPro" id="IPR015661">
    <property type="entry name" value="Bub1/Mad3"/>
</dbReference>
<evidence type="ECO:0000313" key="11">
    <source>
        <dbReference type="EMBL" id="MFH4979005.1"/>
    </source>
</evidence>
<evidence type="ECO:0000259" key="10">
    <source>
        <dbReference type="PROSITE" id="PS50011"/>
    </source>
</evidence>
<dbReference type="InterPro" id="IPR017441">
    <property type="entry name" value="Protein_kinase_ATP_BS"/>
</dbReference>
<evidence type="ECO:0000256" key="5">
    <source>
        <dbReference type="ARBA" id="ARBA00022840"/>
    </source>
</evidence>
<feature type="binding site" evidence="7">
    <location>
        <position position="311"/>
    </location>
    <ligand>
        <name>ATP</name>
        <dbReference type="ChEBI" id="CHEBI:30616"/>
    </ligand>
</feature>
<evidence type="ECO:0000256" key="7">
    <source>
        <dbReference type="PROSITE-ProRule" id="PRU10141"/>
    </source>
</evidence>
<dbReference type="InterPro" id="IPR011009">
    <property type="entry name" value="Kinase-like_dom_sf"/>
</dbReference>
<dbReference type="GO" id="GO:0004674">
    <property type="term" value="F:protein serine/threonine kinase activity"/>
    <property type="evidence" value="ECO:0007669"/>
    <property type="project" value="UniProtKB-KW"/>
</dbReference>
<dbReference type="PROSITE" id="PS00107">
    <property type="entry name" value="PROTEIN_KINASE_ATP"/>
    <property type="match status" value="1"/>
</dbReference>
<organism evidence="11 12">
    <name type="scientific">Gnathostoma spinigerum</name>
    <dbReference type="NCBI Taxonomy" id="75299"/>
    <lineage>
        <taxon>Eukaryota</taxon>
        <taxon>Metazoa</taxon>
        <taxon>Ecdysozoa</taxon>
        <taxon>Nematoda</taxon>
        <taxon>Chromadorea</taxon>
        <taxon>Rhabditida</taxon>
        <taxon>Spirurina</taxon>
        <taxon>Gnathostomatomorpha</taxon>
        <taxon>Gnathostomatoidea</taxon>
        <taxon>Gnathostomatidae</taxon>
        <taxon>Gnathostoma</taxon>
    </lineage>
</organism>
<dbReference type="PROSITE" id="PS50011">
    <property type="entry name" value="PROTEIN_KINASE_DOM"/>
    <property type="match status" value="1"/>
</dbReference>
<evidence type="ECO:0000256" key="2">
    <source>
        <dbReference type="ARBA" id="ARBA00022454"/>
    </source>
</evidence>
<comment type="similarity">
    <text evidence="8">Belongs to the protein kinase superfamily.</text>
</comment>
<evidence type="ECO:0000256" key="6">
    <source>
        <dbReference type="ARBA" id="ARBA00023328"/>
    </source>
</evidence>
<keyword evidence="3 7" id="KW-0547">Nucleotide-binding</keyword>
<keyword evidence="6" id="KW-0137">Centromere</keyword>
<feature type="region of interest" description="Disordered" evidence="9">
    <location>
        <begin position="1"/>
        <end position="38"/>
    </location>
</feature>
<dbReference type="InterPro" id="IPR000719">
    <property type="entry name" value="Prot_kinase_dom"/>
</dbReference>
<keyword evidence="8" id="KW-0723">Serine/threonine-protein kinase</keyword>
<comment type="subcellular location">
    <subcellularLocation>
        <location evidence="1">Chromosome</location>
        <location evidence="1">Centromere</location>
        <location evidence="1">Kinetochore</location>
    </subcellularLocation>
</comment>
<dbReference type="GO" id="GO:0005524">
    <property type="term" value="F:ATP binding"/>
    <property type="evidence" value="ECO:0007669"/>
    <property type="project" value="UniProtKB-UniRule"/>
</dbReference>
<dbReference type="PANTHER" id="PTHR14030:SF4">
    <property type="entry name" value="BUB1 KINASE, ISOFORM A-RELATED"/>
    <property type="match status" value="1"/>
</dbReference>
<dbReference type="AlphaFoldDB" id="A0ABD6ERW7"/>
<dbReference type="SMART" id="SM00220">
    <property type="entry name" value="S_TKc"/>
    <property type="match status" value="1"/>
</dbReference>
<dbReference type="Gene3D" id="1.10.510.10">
    <property type="entry name" value="Transferase(Phosphotransferase) domain 1"/>
    <property type="match status" value="1"/>
</dbReference>
<name>A0ABD6ERW7_9BILA</name>
<evidence type="ECO:0000256" key="4">
    <source>
        <dbReference type="ARBA" id="ARBA00022838"/>
    </source>
</evidence>
<dbReference type="PANTHER" id="PTHR14030">
    <property type="entry name" value="MITOTIC CHECKPOINT SERINE/THREONINE-PROTEIN KINASE BUB1"/>
    <property type="match status" value="1"/>
</dbReference>
<dbReference type="Pfam" id="PF00069">
    <property type="entry name" value="Pkinase"/>
    <property type="match status" value="1"/>
</dbReference>
<dbReference type="EMBL" id="JBGFUD010003746">
    <property type="protein sequence ID" value="MFH4979005.1"/>
    <property type="molecule type" value="Genomic_DNA"/>
</dbReference>
<sequence length="422" mass="46838">MLENSMSTAEAPQQSNEPKKTFVVYSDENNPPSPLIEDMMIEPAENNPKSNVDAGDTGFKKPAWNRMTEKRSIFGRSNTLYSGGHEEIQRYKGMTFPTGEDEETIAGLHKLKKGGNMVAITSTPADAFAPPIQDPLEDTLFRPATSSAADVMFPVSGNEEEAVVKMTVDGERRQSFAQASKWAPSAAALAQKLGLENTSKKGKNEAIENAVGRLCLGSDEKFDEPTGKGLRSTVNVETNPWDQATRESIMMRSRIVPPYSHDFPEKTGRPVPGKSTFYGGERFDIQALIGEGGFAKVYKARSEDGKVYAIKFEIPACRWEVYICELLRLQLPPRMHPCIMSICDAYIFANASAIVFEYHGLGNLLDLVNEMKKKRSFCSGMLTVYLGLHMARILEVVHAAKIIHGDVKPDNFMILSRYPWSH</sequence>
<gene>
    <name evidence="11" type="ORF">AB6A40_005714</name>
</gene>
<dbReference type="SUPFAM" id="SSF56112">
    <property type="entry name" value="Protein kinase-like (PK-like)"/>
    <property type="match status" value="1"/>
</dbReference>
<protein>
    <recommendedName>
        <fullName evidence="10">Protein kinase domain-containing protein</fullName>
    </recommendedName>
</protein>
<dbReference type="PROSITE" id="PS00108">
    <property type="entry name" value="PROTEIN_KINASE_ST"/>
    <property type="match status" value="1"/>
</dbReference>
<dbReference type="GO" id="GO:0007094">
    <property type="term" value="P:mitotic spindle assembly checkpoint signaling"/>
    <property type="evidence" value="ECO:0007669"/>
    <property type="project" value="UniProtKB-ARBA"/>
</dbReference>
<feature type="domain" description="Protein kinase" evidence="10">
    <location>
        <begin position="283"/>
        <end position="422"/>
    </location>
</feature>
<keyword evidence="4" id="KW-0995">Kinetochore</keyword>
<evidence type="ECO:0000256" key="8">
    <source>
        <dbReference type="RuleBase" id="RU000304"/>
    </source>
</evidence>
<dbReference type="GO" id="GO:0000776">
    <property type="term" value="C:kinetochore"/>
    <property type="evidence" value="ECO:0007669"/>
    <property type="project" value="UniProtKB-KW"/>
</dbReference>
<keyword evidence="12" id="KW-1185">Reference proteome</keyword>